<name>A0ABV0RZF6_9TELE</name>
<organism evidence="1 2">
    <name type="scientific">Xenoophorus captivus</name>
    <dbReference type="NCBI Taxonomy" id="1517983"/>
    <lineage>
        <taxon>Eukaryota</taxon>
        <taxon>Metazoa</taxon>
        <taxon>Chordata</taxon>
        <taxon>Craniata</taxon>
        <taxon>Vertebrata</taxon>
        <taxon>Euteleostomi</taxon>
        <taxon>Actinopterygii</taxon>
        <taxon>Neopterygii</taxon>
        <taxon>Teleostei</taxon>
        <taxon>Neoteleostei</taxon>
        <taxon>Acanthomorphata</taxon>
        <taxon>Ovalentaria</taxon>
        <taxon>Atherinomorphae</taxon>
        <taxon>Cyprinodontiformes</taxon>
        <taxon>Goodeidae</taxon>
        <taxon>Xenoophorus</taxon>
    </lineage>
</organism>
<dbReference type="Proteomes" id="UP001434883">
    <property type="component" value="Unassembled WGS sequence"/>
</dbReference>
<protein>
    <submittedName>
        <fullName evidence="1">Uncharacterized protein</fullName>
    </submittedName>
</protein>
<dbReference type="EMBL" id="JAHRIN010061748">
    <property type="protein sequence ID" value="MEQ2213380.1"/>
    <property type="molecule type" value="Genomic_DNA"/>
</dbReference>
<dbReference type="PANTHER" id="PTHR14516">
    <property type="entry name" value="1-PYRROLINE-5-CARBOXYLATE DEHYDROGENASE FAMILY MEMBER"/>
    <property type="match status" value="1"/>
</dbReference>
<evidence type="ECO:0000313" key="2">
    <source>
        <dbReference type="Proteomes" id="UP001434883"/>
    </source>
</evidence>
<sequence length="128" mass="14527">DLSDLESKIQEKAMKVDMDICRRIDITARLCDVAQQRNCEDVIPIFQVHLHQRLNPAGILMCVVLFSAGTGHSQERHEPPPARVHGDVFHEERAGCSDGDLQETHNAERRQVNHRNLALLVGTQRNRC</sequence>
<proteinExistence type="predicted"/>
<feature type="non-terminal residue" evidence="1">
    <location>
        <position position="1"/>
    </location>
</feature>
<keyword evidence="2" id="KW-1185">Reference proteome</keyword>
<evidence type="ECO:0000313" key="1">
    <source>
        <dbReference type="EMBL" id="MEQ2213380.1"/>
    </source>
</evidence>
<accession>A0ABV0RZF6</accession>
<comment type="caution">
    <text evidence="1">The sequence shown here is derived from an EMBL/GenBank/DDBJ whole genome shotgun (WGS) entry which is preliminary data.</text>
</comment>
<dbReference type="PANTHER" id="PTHR14516:SF2">
    <property type="entry name" value="NON-HOMOLOGOUS END JOINING FACTOR IFFO1"/>
    <property type="match status" value="1"/>
</dbReference>
<gene>
    <name evidence="1" type="ORF">XENOCAPTIV_014114</name>
</gene>
<reference evidence="1 2" key="1">
    <citation type="submission" date="2021-06" db="EMBL/GenBank/DDBJ databases">
        <authorList>
            <person name="Palmer J.M."/>
        </authorList>
    </citation>
    <scope>NUCLEOTIDE SEQUENCE [LARGE SCALE GENOMIC DNA]</scope>
    <source>
        <strain evidence="1 2">XC_2019</strain>
        <tissue evidence="1">Muscle</tissue>
    </source>
</reference>